<keyword evidence="2" id="KW-0645">Protease</keyword>
<evidence type="ECO:0000256" key="4">
    <source>
        <dbReference type="ARBA" id="ARBA00022801"/>
    </source>
</evidence>
<dbReference type="PANTHER" id="PTHR21666">
    <property type="entry name" value="PEPTIDASE-RELATED"/>
    <property type="match status" value="1"/>
</dbReference>
<dbReference type="Gene3D" id="6.10.250.3150">
    <property type="match status" value="1"/>
</dbReference>
<protein>
    <submittedName>
        <fullName evidence="11">Septal ring factor EnvC, activator of murein hydrolases AmiA and AmiB</fullName>
    </submittedName>
</protein>
<evidence type="ECO:0000313" key="12">
    <source>
        <dbReference type="Proteomes" id="UP000219621"/>
    </source>
</evidence>
<keyword evidence="9" id="KW-0732">Signal</keyword>
<feature type="region of interest" description="Disordered" evidence="8">
    <location>
        <begin position="271"/>
        <end position="326"/>
    </location>
</feature>
<dbReference type="GO" id="GO:0006508">
    <property type="term" value="P:proteolysis"/>
    <property type="evidence" value="ECO:0007669"/>
    <property type="project" value="UniProtKB-KW"/>
</dbReference>
<evidence type="ECO:0000256" key="6">
    <source>
        <dbReference type="ARBA" id="ARBA00023049"/>
    </source>
</evidence>
<feature type="coiled-coil region" evidence="7">
    <location>
        <begin position="214"/>
        <end position="265"/>
    </location>
</feature>
<evidence type="ECO:0000256" key="3">
    <source>
        <dbReference type="ARBA" id="ARBA00022723"/>
    </source>
</evidence>
<proteinExistence type="predicted"/>
<comment type="cofactor">
    <cofactor evidence="1">
        <name>Zn(2+)</name>
        <dbReference type="ChEBI" id="CHEBI:29105"/>
    </cofactor>
</comment>
<keyword evidence="12" id="KW-1185">Reference proteome</keyword>
<sequence length="465" mass="50123">MPLRLPLRLSLLAAALIAGGAGAAVAAPDPAANPEAQTQKKLEEVRQEIERSRQEQETLSKTAGSLSAEVEDLRSRLVAAAAKVQDYEESLSYLETRMADLTREEIELRGSLEARNAQMAQVLTALQRLSWRPKETLLMQPGSPEDTVRSALLMRSAVPALGSEAEALRRDLARLTDVREAITAQRDQIAALGTEFEAEHARLQDLVARKAQLVEQTTRRSAEAAQKAQALSEEAENMREFLTKLAEERKRREEELARQRALEEARRVAAHVAQKPTPPPERTFAVPQPKPLQPPPSAGETVTASGGAMPPPPVGATTPRPAPGVTQAALRPLSDMRGAMPLPARGSVSTRFGAETTPGNTSKGIVIETRPAATVVAPADGMVAFSGPFRGYGHLLILEHADGYHTLLSGMSRIDAQVGQRLLAGEPVGVMERSDAPSLYVELRRDGQPIDPLPWLSAKKGKISG</sequence>
<dbReference type="CDD" id="cd12797">
    <property type="entry name" value="M23_peptidase"/>
    <property type="match status" value="1"/>
</dbReference>
<dbReference type="AlphaFoldDB" id="A0A286GGK4"/>
<feature type="compositionally biased region" description="Pro residues" evidence="8">
    <location>
        <begin position="288"/>
        <end position="297"/>
    </location>
</feature>
<evidence type="ECO:0000256" key="2">
    <source>
        <dbReference type="ARBA" id="ARBA00022670"/>
    </source>
</evidence>
<feature type="domain" description="M23ase beta-sheet core" evidence="10">
    <location>
        <begin position="362"/>
        <end position="452"/>
    </location>
</feature>
<evidence type="ECO:0000256" key="1">
    <source>
        <dbReference type="ARBA" id="ARBA00001947"/>
    </source>
</evidence>
<dbReference type="InterPro" id="IPR011055">
    <property type="entry name" value="Dup_hybrid_motif"/>
</dbReference>
<keyword evidence="5" id="KW-0862">Zinc</keyword>
<dbReference type="PANTHER" id="PTHR21666:SF288">
    <property type="entry name" value="CELL DIVISION PROTEIN YTFB"/>
    <property type="match status" value="1"/>
</dbReference>
<name>A0A286GGK4_9PROT</name>
<dbReference type="GO" id="GO:0004222">
    <property type="term" value="F:metalloendopeptidase activity"/>
    <property type="evidence" value="ECO:0007669"/>
    <property type="project" value="TreeGrafter"/>
</dbReference>
<evidence type="ECO:0000256" key="5">
    <source>
        <dbReference type="ARBA" id="ARBA00022833"/>
    </source>
</evidence>
<dbReference type="RefSeq" id="WP_176525113.1">
    <property type="nucleotide sequence ID" value="NZ_OCNJ01000004.1"/>
</dbReference>
<feature type="region of interest" description="Disordered" evidence="8">
    <location>
        <begin position="343"/>
        <end position="363"/>
    </location>
</feature>
<evidence type="ECO:0000256" key="7">
    <source>
        <dbReference type="SAM" id="Coils"/>
    </source>
</evidence>
<gene>
    <name evidence="11" type="ORF">SAMN05421508_10480</name>
</gene>
<keyword evidence="7" id="KW-0175">Coiled coil</keyword>
<dbReference type="Proteomes" id="UP000219621">
    <property type="component" value="Unassembled WGS sequence"/>
</dbReference>
<dbReference type="EMBL" id="OCNJ01000004">
    <property type="protein sequence ID" value="SOD94665.1"/>
    <property type="molecule type" value="Genomic_DNA"/>
</dbReference>
<evidence type="ECO:0000256" key="8">
    <source>
        <dbReference type="SAM" id="MobiDB-lite"/>
    </source>
</evidence>
<feature type="coiled-coil region" evidence="7">
    <location>
        <begin position="35"/>
        <end position="104"/>
    </location>
</feature>
<reference evidence="11 12" key="1">
    <citation type="submission" date="2017-09" db="EMBL/GenBank/DDBJ databases">
        <authorList>
            <person name="Ehlers B."/>
            <person name="Leendertz F.H."/>
        </authorList>
    </citation>
    <scope>NUCLEOTIDE SEQUENCE [LARGE SCALE GENOMIC DNA]</scope>
    <source>
        <strain evidence="11 12">USBA 140</strain>
    </source>
</reference>
<dbReference type="InterPro" id="IPR050570">
    <property type="entry name" value="Cell_wall_metabolism_enzyme"/>
</dbReference>
<dbReference type="GO" id="GO:0046872">
    <property type="term" value="F:metal ion binding"/>
    <property type="evidence" value="ECO:0007669"/>
    <property type="project" value="UniProtKB-KW"/>
</dbReference>
<dbReference type="Pfam" id="PF01551">
    <property type="entry name" value="Peptidase_M23"/>
    <property type="match status" value="1"/>
</dbReference>
<evidence type="ECO:0000313" key="11">
    <source>
        <dbReference type="EMBL" id="SOD94665.1"/>
    </source>
</evidence>
<organism evidence="11 12">
    <name type="scientific">Caenispirillum bisanense</name>
    <dbReference type="NCBI Taxonomy" id="414052"/>
    <lineage>
        <taxon>Bacteria</taxon>
        <taxon>Pseudomonadati</taxon>
        <taxon>Pseudomonadota</taxon>
        <taxon>Alphaproteobacteria</taxon>
        <taxon>Rhodospirillales</taxon>
        <taxon>Novispirillaceae</taxon>
        <taxon>Caenispirillum</taxon>
    </lineage>
</organism>
<accession>A0A286GGK4</accession>
<dbReference type="SUPFAM" id="SSF51261">
    <property type="entry name" value="Duplicated hybrid motif"/>
    <property type="match status" value="1"/>
</dbReference>
<feature type="signal peptide" evidence="9">
    <location>
        <begin position="1"/>
        <end position="26"/>
    </location>
</feature>
<keyword evidence="6" id="KW-0482">Metalloprotease</keyword>
<feature type="chain" id="PRO_5012741597" evidence="9">
    <location>
        <begin position="27"/>
        <end position="465"/>
    </location>
</feature>
<dbReference type="Gene3D" id="2.70.70.10">
    <property type="entry name" value="Glucose Permease (Domain IIA)"/>
    <property type="match status" value="1"/>
</dbReference>
<keyword evidence="4 11" id="KW-0378">Hydrolase</keyword>
<keyword evidence="3" id="KW-0479">Metal-binding</keyword>
<dbReference type="InterPro" id="IPR016047">
    <property type="entry name" value="M23ase_b-sheet_dom"/>
</dbReference>
<evidence type="ECO:0000256" key="9">
    <source>
        <dbReference type="SAM" id="SignalP"/>
    </source>
</evidence>
<evidence type="ECO:0000259" key="10">
    <source>
        <dbReference type="Pfam" id="PF01551"/>
    </source>
</evidence>